<organism evidence="3 4">
    <name type="scientific">Peptostreptococcus equinus</name>
    <dbReference type="NCBI Taxonomy" id="3003601"/>
    <lineage>
        <taxon>Bacteria</taxon>
        <taxon>Bacillati</taxon>
        <taxon>Bacillota</taxon>
        <taxon>Clostridia</taxon>
        <taxon>Peptostreptococcales</taxon>
        <taxon>Peptostreptococcaceae</taxon>
        <taxon>Peptostreptococcus</taxon>
    </lineage>
</organism>
<evidence type="ECO:0000256" key="2">
    <source>
        <dbReference type="SAM" id="Phobius"/>
    </source>
</evidence>
<keyword evidence="2" id="KW-1133">Transmembrane helix</keyword>
<keyword evidence="2" id="KW-0812">Transmembrane</keyword>
<sequence>MSKKIRYREPDMPESLRKLLELDVEDPRFDDYYRKNRSSKTKRPQSTSNSKKKAIATKKSTHTKKKLGTSKSNDQRKNSHSSRLGDLSKSSKTNNSASNANLRKGRSFSNRNHGELDKRPKKSNKRAEIHNSNKYKLDKENVVKNNRNAIKNKSSNIKRNTYIGDRRKSSQSKPKSHVSISGILFYILNLLRMLIDFVINGGDKKLYINKENKKKLDKSYFRINTAILFVIVFVLLLLNIVTPSNKISEAENRTLAQAPKFSIDRLIHGKYGEDFSTYVSDQFVFRKNFIKTKANFDRFMGKKEINGVYICKDDYLMEGFKRSDDKTTDAKVKAINNFSNKNKSIKVSVLLAPNKVEVYNNLMPTNAPVDSQKEYLNYVKKGLDDKIKFVDALDPMLRAKNNEQLYFRTDHHWTVDGAYLAYKSYCKTLNIEPVGLNSFTKSLATDKFYGSLYYKNAAQIGKPDKLEMYLQQNDLVVLSKYYDTKKKIPSLYDAEKLDTKDPYQVFTGGNHTQIKIRTNVDTDRKLLIFKDSYANAMLPFLVNNYSEIMVVDLRYYTGKVQDLTSNGSFTDALILANANTFNTDSSILNLNY</sequence>
<evidence type="ECO:0000313" key="4">
    <source>
        <dbReference type="Proteomes" id="UP001164187"/>
    </source>
</evidence>
<evidence type="ECO:0000256" key="1">
    <source>
        <dbReference type="SAM" id="MobiDB-lite"/>
    </source>
</evidence>
<feature type="compositionally biased region" description="Basic and acidic residues" evidence="1">
    <location>
        <begin position="23"/>
        <end position="34"/>
    </location>
</feature>
<feature type="compositionally biased region" description="Basic and acidic residues" evidence="1">
    <location>
        <begin position="125"/>
        <end position="142"/>
    </location>
</feature>
<feature type="transmembrane region" description="Helical" evidence="2">
    <location>
        <begin position="178"/>
        <end position="199"/>
    </location>
</feature>
<feature type="region of interest" description="Disordered" evidence="1">
    <location>
        <begin position="23"/>
        <end position="174"/>
    </location>
</feature>
<feature type="compositionally biased region" description="Low complexity" evidence="1">
    <location>
        <begin position="88"/>
        <end position="101"/>
    </location>
</feature>
<reference evidence="3" key="1">
    <citation type="submission" date="2022-12" db="EMBL/GenBank/DDBJ databases">
        <title>Peptostreptococcus.</title>
        <authorList>
            <person name="Lee S.H."/>
        </authorList>
    </citation>
    <scope>NUCLEOTIDE SEQUENCE</scope>
    <source>
        <strain evidence="3">CBA3647</strain>
    </source>
</reference>
<dbReference type="RefSeq" id="WP_269311534.1">
    <property type="nucleotide sequence ID" value="NZ_CP114052.1"/>
</dbReference>
<feature type="compositionally biased region" description="Basic residues" evidence="1">
    <location>
        <begin position="50"/>
        <end position="68"/>
    </location>
</feature>
<proteinExistence type="predicted"/>
<gene>
    <name evidence="3" type="ORF">O0R46_09680</name>
</gene>
<accession>A0ABY7JNU8</accession>
<dbReference type="EMBL" id="CP114052">
    <property type="protein sequence ID" value="WAW14839.1"/>
    <property type="molecule type" value="Genomic_DNA"/>
</dbReference>
<protein>
    <submittedName>
        <fullName evidence="3">DHHW family protein</fullName>
    </submittedName>
</protein>
<dbReference type="InterPro" id="IPR025945">
    <property type="entry name" value="DHHW"/>
</dbReference>
<name>A0ABY7JNU8_9FIRM</name>
<dbReference type="Proteomes" id="UP001164187">
    <property type="component" value="Chromosome"/>
</dbReference>
<evidence type="ECO:0000313" key="3">
    <source>
        <dbReference type="EMBL" id="WAW14839.1"/>
    </source>
</evidence>
<feature type="compositionally biased region" description="Polar residues" evidence="1">
    <location>
        <begin position="143"/>
        <end position="159"/>
    </location>
</feature>
<keyword evidence="4" id="KW-1185">Reference proteome</keyword>
<keyword evidence="2" id="KW-0472">Membrane</keyword>
<feature type="transmembrane region" description="Helical" evidence="2">
    <location>
        <begin position="220"/>
        <end position="241"/>
    </location>
</feature>
<dbReference type="Pfam" id="PF14286">
    <property type="entry name" value="DHHW"/>
    <property type="match status" value="1"/>
</dbReference>